<dbReference type="EMBL" id="FWFR01000001">
    <property type="protein sequence ID" value="SLN45237.1"/>
    <property type="molecule type" value="Genomic_DNA"/>
</dbReference>
<feature type="region of interest" description="Disordered" evidence="6">
    <location>
        <begin position="203"/>
        <end position="228"/>
    </location>
</feature>
<feature type="domain" description="RNA polymerase sigma-70 region 2" evidence="7">
    <location>
        <begin position="47"/>
        <end position="113"/>
    </location>
</feature>
<keyword evidence="2" id="KW-0805">Transcription regulation</keyword>
<evidence type="ECO:0000256" key="6">
    <source>
        <dbReference type="SAM" id="MobiDB-lite"/>
    </source>
</evidence>
<feature type="region of interest" description="Disordered" evidence="6">
    <location>
        <begin position="1"/>
        <end position="28"/>
    </location>
</feature>
<organism evidence="9 10">
    <name type="scientific">Oceanibacterium hippocampi</name>
    <dbReference type="NCBI Taxonomy" id="745714"/>
    <lineage>
        <taxon>Bacteria</taxon>
        <taxon>Pseudomonadati</taxon>
        <taxon>Pseudomonadota</taxon>
        <taxon>Alphaproteobacteria</taxon>
        <taxon>Sneathiellales</taxon>
        <taxon>Sneathiellaceae</taxon>
        <taxon>Oceanibacterium</taxon>
    </lineage>
</organism>
<dbReference type="GO" id="GO:0006352">
    <property type="term" value="P:DNA-templated transcription initiation"/>
    <property type="evidence" value="ECO:0007669"/>
    <property type="project" value="InterPro"/>
</dbReference>
<dbReference type="SUPFAM" id="SSF88659">
    <property type="entry name" value="Sigma3 and sigma4 domains of RNA polymerase sigma factors"/>
    <property type="match status" value="1"/>
</dbReference>
<dbReference type="NCBIfam" id="TIGR02937">
    <property type="entry name" value="sigma70-ECF"/>
    <property type="match status" value="1"/>
</dbReference>
<dbReference type="GO" id="GO:0016987">
    <property type="term" value="F:sigma factor activity"/>
    <property type="evidence" value="ECO:0007669"/>
    <property type="project" value="UniProtKB-KW"/>
</dbReference>
<keyword evidence="5" id="KW-0804">Transcription</keyword>
<dbReference type="Gene3D" id="1.10.10.10">
    <property type="entry name" value="Winged helix-like DNA-binding domain superfamily/Winged helix DNA-binding domain"/>
    <property type="match status" value="1"/>
</dbReference>
<evidence type="ECO:0000259" key="8">
    <source>
        <dbReference type="Pfam" id="PF08281"/>
    </source>
</evidence>
<accession>A0A1Y5SU62</accession>
<feature type="domain" description="RNA polymerase sigma factor 70 region 4 type 2" evidence="8">
    <location>
        <begin position="147"/>
        <end position="199"/>
    </location>
</feature>
<comment type="similarity">
    <text evidence="1">Belongs to the sigma-70 factor family. ECF subfamily.</text>
</comment>
<evidence type="ECO:0000256" key="1">
    <source>
        <dbReference type="ARBA" id="ARBA00010641"/>
    </source>
</evidence>
<dbReference type="PANTHER" id="PTHR43133:SF8">
    <property type="entry name" value="RNA POLYMERASE SIGMA FACTOR HI_1459-RELATED"/>
    <property type="match status" value="1"/>
</dbReference>
<reference evidence="9 10" key="1">
    <citation type="submission" date="2017-03" db="EMBL/GenBank/DDBJ databases">
        <authorList>
            <person name="Afonso C.L."/>
            <person name="Miller P.J."/>
            <person name="Scott M.A."/>
            <person name="Spackman E."/>
            <person name="Goraichik I."/>
            <person name="Dimitrov K.M."/>
            <person name="Suarez D.L."/>
            <person name="Swayne D.E."/>
        </authorList>
    </citation>
    <scope>NUCLEOTIDE SEQUENCE [LARGE SCALE GENOMIC DNA]</scope>
    <source>
        <strain evidence="9 10">CECT 7691</strain>
    </source>
</reference>
<dbReference type="Pfam" id="PF08281">
    <property type="entry name" value="Sigma70_r4_2"/>
    <property type="match status" value="1"/>
</dbReference>
<dbReference type="InterPro" id="IPR013249">
    <property type="entry name" value="RNA_pol_sigma70_r4_t2"/>
</dbReference>
<dbReference type="InterPro" id="IPR013325">
    <property type="entry name" value="RNA_pol_sigma_r2"/>
</dbReference>
<dbReference type="Gene3D" id="1.10.1740.10">
    <property type="match status" value="1"/>
</dbReference>
<name>A0A1Y5SU62_9PROT</name>
<dbReference type="GO" id="GO:0003677">
    <property type="term" value="F:DNA binding"/>
    <property type="evidence" value="ECO:0007669"/>
    <property type="project" value="UniProtKB-KW"/>
</dbReference>
<dbReference type="NCBIfam" id="NF004113">
    <property type="entry name" value="PRK05602.1"/>
    <property type="match status" value="1"/>
</dbReference>
<evidence type="ECO:0000256" key="5">
    <source>
        <dbReference type="ARBA" id="ARBA00023163"/>
    </source>
</evidence>
<dbReference type="PANTHER" id="PTHR43133">
    <property type="entry name" value="RNA POLYMERASE ECF-TYPE SIGMA FACTO"/>
    <property type="match status" value="1"/>
</dbReference>
<evidence type="ECO:0000313" key="10">
    <source>
        <dbReference type="Proteomes" id="UP000193200"/>
    </source>
</evidence>
<feature type="region of interest" description="Disordered" evidence="6">
    <location>
        <begin position="112"/>
        <end position="141"/>
    </location>
</feature>
<dbReference type="InterPro" id="IPR014284">
    <property type="entry name" value="RNA_pol_sigma-70_dom"/>
</dbReference>
<dbReference type="InterPro" id="IPR039425">
    <property type="entry name" value="RNA_pol_sigma-70-like"/>
</dbReference>
<proteinExistence type="inferred from homology"/>
<evidence type="ECO:0000256" key="3">
    <source>
        <dbReference type="ARBA" id="ARBA00023082"/>
    </source>
</evidence>
<dbReference type="InParanoid" id="A0A1Y5SU62"/>
<dbReference type="OrthoDB" id="9780326at2"/>
<dbReference type="AlphaFoldDB" id="A0A1Y5SU62"/>
<evidence type="ECO:0000256" key="4">
    <source>
        <dbReference type="ARBA" id="ARBA00023125"/>
    </source>
</evidence>
<sequence length="228" mass="25446">MDALESAAMADRQPEDPGTRESDDARASDAALMRRVAAGDQAASRALVMAELPRIHALATRLLGDSHEAEDVSQEAFLRLWKQAADWRPEARVGTWLYRVARNLCVDRMRRRGSEAARPGDDDGTLERLADPAPDPAERYRQGELGREIDAALGRLPERQASAMHLVHYLEFGNIEAAKAMQVSVEALESLLSRARRTLRDRLGHLRDEFGPDRDREGREGGRKGDRT</sequence>
<dbReference type="Proteomes" id="UP000193200">
    <property type="component" value="Unassembled WGS sequence"/>
</dbReference>
<keyword evidence="10" id="KW-1185">Reference proteome</keyword>
<dbReference type="InterPro" id="IPR036388">
    <property type="entry name" value="WH-like_DNA-bd_sf"/>
</dbReference>
<feature type="compositionally biased region" description="Basic and acidic residues" evidence="6">
    <location>
        <begin position="12"/>
        <end position="27"/>
    </location>
</feature>
<protein>
    <submittedName>
        <fullName evidence="9">ECF RNA polymerase sigma factor SigW</fullName>
    </submittedName>
</protein>
<dbReference type="InterPro" id="IPR007627">
    <property type="entry name" value="RNA_pol_sigma70_r2"/>
</dbReference>
<dbReference type="Pfam" id="PF04542">
    <property type="entry name" value="Sigma70_r2"/>
    <property type="match status" value="1"/>
</dbReference>
<keyword evidence="3" id="KW-0731">Sigma factor</keyword>
<evidence type="ECO:0000256" key="2">
    <source>
        <dbReference type="ARBA" id="ARBA00023015"/>
    </source>
</evidence>
<gene>
    <name evidence="9" type="primary">sigW_1</name>
    <name evidence="9" type="ORF">OCH7691_01937</name>
</gene>
<keyword evidence="4" id="KW-0238">DNA-binding</keyword>
<dbReference type="InterPro" id="IPR013324">
    <property type="entry name" value="RNA_pol_sigma_r3/r4-like"/>
</dbReference>
<evidence type="ECO:0000259" key="7">
    <source>
        <dbReference type="Pfam" id="PF04542"/>
    </source>
</evidence>
<dbReference type="SUPFAM" id="SSF88946">
    <property type="entry name" value="Sigma2 domain of RNA polymerase sigma factors"/>
    <property type="match status" value="1"/>
</dbReference>
<evidence type="ECO:0000313" key="9">
    <source>
        <dbReference type="EMBL" id="SLN45237.1"/>
    </source>
</evidence>